<dbReference type="InterPro" id="IPR000837">
    <property type="entry name" value="AP-1"/>
</dbReference>
<dbReference type="SUPFAM" id="SSF57959">
    <property type="entry name" value="Leucine zipper domain"/>
    <property type="match status" value="1"/>
</dbReference>
<gene>
    <name evidence="7" type="primary">LOC106466401</name>
</gene>
<evidence type="ECO:0000256" key="2">
    <source>
        <dbReference type="ARBA" id="ARBA00023125"/>
    </source>
</evidence>
<evidence type="ECO:0000256" key="4">
    <source>
        <dbReference type="SAM" id="MobiDB-lite"/>
    </source>
</evidence>
<evidence type="ECO:0000256" key="3">
    <source>
        <dbReference type="ARBA" id="ARBA00023163"/>
    </source>
</evidence>
<dbReference type="PRINTS" id="PR00042">
    <property type="entry name" value="LEUZIPPRFOS"/>
</dbReference>
<dbReference type="PROSITE" id="PS50217">
    <property type="entry name" value="BZIP"/>
    <property type="match status" value="1"/>
</dbReference>
<feature type="region of interest" description="Disordered" evidence="4">
    <location>
        <begin position="245"/>
        <end position="269"/>
    </location>
</feature>
<keyword evidence="2" id="KW-0238">DNA-binding</keyword>
<dbReference type="Gene3D" id="1.20.5.170">
    <property type="match status" value="1"/>
</dbReference>
<dbReference type="PROSITE" id="PS00036">
    <property type="entry name" value="BZIP_BASIC"/>
    <property type="match status" value="1"/>
</dbReference>
<accession>A0ABM1T2K0</accession>
<dbReference type="CDD" id="cd14721">
    <property type="entry name" value="bZIP_Fos"/>
    <property type="match status" value="1"/>
</dbReference>
<dbReference type="RefSeq" id="XP_022250106.1">
    <property type="nucleotide sequence ID" value="XM_022394398.1"/>
</dbReference>
<proteinExistence type="predicted"/>
<keyword evidence="1" id="KW-0805">Transcription regulation</keyword>
<sequence length="269" mass="29712">MQSHQHQPQFLLPLVNVPTSYHPISMIKQEEESEWMTSGQSQSTCNSFISEDSLTMSPLSVVTSFSSPKPRGTGGRKPTNEEVSPEEEERRKIRRERNKLAAARCRKRRLDHTNNLMKETEFLETKRLALQNELQILKSQKEELDFLLTAHKATCKLVTTHRAIENGKGSSDSLVLRNGPNHSYCDGISIRSKPVSRPTSLPISSTYLCSSDLSTMGMFNMDSLMEGGTGLTPVSSGATAVISCSGQQRNSGSELSSPDSKNPPKLVSL</sequence>
<dbReference type="PANTHER" id="PTHR23351">
    <property type="entry name" value="FOS TRANSCRIPTION FACTOR-RELATED"/>
    <property type="match status" value="1"/>
</dbReference>
<dbReference type="PANTHER" id="PTHR23351:SF56">
    <property type="entry name" value="KAYAK"/>
    <property type="match status" value="1"/>
</dbReference>
<dbReference type="InterPro" id="IPR004827">
    <property type="entry name" value="bZIP"/>
</dbReference>
<feature type="compositionally biased region" description="Polar residues" evidence="4">
    <location>
        <begin position="245"/>
        <end position="260"/>
    </location>
</feature>
<protein>
    <submittedName>
        <fullName evidence="7">Transcription factor kayak-like isoform X1</fullName>
    </submittedName>
</protein>
<dbReference type="GeneID" id="106466401"/>
<keyword evidence="6" id="KW-1185">Reference proteome</keyword>
<keyword evidence="3" id="KW-0804">Transcription</keyword>
<organism evidence="6 7">
    <name type="scientific">Limulus polyphemus</name>
    <name type="common">Atlantic horseshoe crab</name>
    <dbReference type="NCBI Taxonomy" id="6850"/>
    <lineage>
        <taxon>Eukaryota</taxon>
        <taxon>Metazoa</taxon>
        <taxon>Ecdysozoa</taxon>
        <taxon>Arthropoda</taxon>
        <taxon>Chelicerata</taxon>
        <taxon>Merostomata</taxon>
        <taxon>Xiphosura</taxon>
        <taxon>Limulidae</taxon>
        <taxon>Limulus</taxon>
    </lineage>
</organism>
<evidence type="ECO:0000256" key="1">
    <source>
        <dbReference type="ARBA" id="ARBA00023015"/>
    </source>
</evidence>
<name>A0ABM1T2K0_LIMPO</name>
<evidence type="ECO:0000313" key="6">
    <source>
        <dbReference type="Proteomes" id="UP000694941"/>
    </source>
</evidence>
<dbReference type="InterPro" id="IPR046347">
    <property type="entry name" value="bZIP_sf"/>
</dbReference>
<reference evidence="7" key="1">
    <citation type="submission" date="2025-08" db="UniProtKB">
        <authorList>
            <consortium name="RefSeq"/>
        </authorList>
    </citation>
    <scope>IDENTIFICATION</scope>
    <source>
        <tissue evidence="7">Muscle</tissue>
    </source>
</reference>
<dbReference type="Pfam" id="PF03131">
    <property type="entry name" value="bZIP_Maf"/>
    <property type="match status" value="1"/>
</dbReference>
<dbReference type="Proteomes" id="UP000694941">
    <property type="component" value="Unplaced"/>
</dbReference>
<evidence type="ECO:0000313" key="7">
    <source>
        <dbReference type="RefSeq" id="XP_022250106.1"/>
    </source>
</evidence>
<dbReference type="InterPro" id="IPR004826">
    <property type="entry name" value="bZIP_Maf"/>
</dbReference>
<feature type="region of interest" description="Disordered" evidence="4">
    <location>
        <begin position="61"/>
        <end position="95"/>
    </location>
</feature>
<feature type="domain" description="BZIP" evidence="5">
    <location>
        <begin position="88"/>
        <end position="151"/>
    </location>
</feature>
<evidence type="ECO:0000259" key="5">
    <source>
        <dbReference type="PROSITE" id="PS50217"/>
    </source>
</evidence>
<dbReference type="SMART" id="SM00338">
    <property type="entry name" value="BRLZ"/>
    <property type="match status" value="1"/>
</dbReference>